<organism evidence="1 2">
    <name type="scientific">Mycobacteroides salmoniphilum</name>
    <dbReference type="NCBI Taxonomy" id="404941"/>
    <lineage>
        <taxon>Bacteria</taxon>
        <taxon>Bacillati</taxon>
        <taxon>Actinomycetota</taxon>
        <taxon>Actinomycetes</taxon>
        <taxon>Mycobacteriales</taxon>
        <taxon>Mycobacteriaceae</taxon>
        <taxon>Mycobacteroides</taxon>
    </lineage>
</organism>
<dbReference type="AlphaFoldDB" id="A0A4R8SQN9"/>
<name>A0A4R8SQN9_9MYCO</name>
<evidence type="ECO:0000313" key="1">
    <source>
        <dbReference type="EMBL" id="TEA01251.1"/>
    </source>
</evidence>
<accession>A0A4R8SQN9</accession>
<gene>
    <name evidence="1" type="ORF">CCUG60884_04000</name>
</gene>
<proteinExistence type="predicted"/>
<comment type="caution">
    <text evidence="1">The sequence shown here is derived from an EMBL/GenBank/DDBJ whole genome shotgun (WGS) entry which is preliminary data.</text>
</comment>
<dbReference type="EMBL" id="PECL01000012">
    <property type="protein sequence ID" value="TEA01251.1"/>
    <property type="molecule type" value="Genomic_DNA"/>
</dbReference>
<dbReference type="Proteomes" id="UP000294604">
    <property type="component" value="Unassembled WGS sequence"/>
</dbReference>
<reference evidence="1 2" key="1">
    <citation type="journal article" date="2019" name="Sci. Rep.">
        <title>Extended insight into the Mycobacterium chelonae-abscessus complex through whole genome sequencing of Mycobacterium salmoniphilum outbreak and Mycobacterium salmoniphilum-like strains.</title>
        <authorList>
            <person name="Behra P.R.K."/>
            <person name="Das S."/>
            <person name="Pettersson B.M.F."/>
            <person name="Shirreff L."/>
            <person name="DuCote T."/>
            <person name="Jacobsson K.G."/>
            <person name="Ennis D.G."/>
            <person name="Kirsebom L.A."/>
        </authorList>
    </citation>
    <scope>NUCLEOTIDE SEQUENCE [LARGE SCALE GENOMIC DNA]</scope>
    <source>
        <strain evidence="1 2">CCUG 60884</strain>
    </source>
</reference>
<evidence type="ECO:0000313" key="2">
    <source>
        <dbReference type="Proteomes" id="UP000294604"/>
    </source>
</evidence>
<protein>
    <submittedName>
        <fullName evidence="1">Uncharacterized protein</fullName>
    </submittedName>
</protein>
<sequence length="96" mass="10782">MWVGCKFSSIANCYPMASYYLVNKAISRTHRAITQFIHSNFHGLPHMHIQRIFSQAVATKYLCNLLTVSANFPLLASIKIQYGAGSTSMHTLSLFL</sequence>